<dbReference type="OrthoDB" id="5874482at2759"/>
<feature type="signal peptide" evidence="1">
    <location>
        <begin position="1"/>
        <end position="20"/>
    </location>
</feature>
<protein>
    <submittedName>
        <fullName evidence="2">Uncharacterized protein</fullName>
    </submittedName>
</protein>
<proteinExistence type="predicted"/>
<sequence>MKYFLLIFVTLGFLTVGLKTLEFYSGLGNINQSCLIHGVKRYCLGELRCRSRICQCPSNSTWNGKYCERFGMSCKRNGQCRPQGLVCSSTVDGICQCPSDSVWDGIKCEKFGSNCSGQAKNYCTRDYVCLNETCQCPGDAVWDGKKCNHFNNTCLNNRFCSPQGLKCLKSDSLKRCLCKAGKWNGEFCDTFNATCRNQIRDKTCTRGLMCLFRSCVCPLGSWNITTGLCDSLPLNAICSNPNPVMPTDFKESFIVDRCDSSVNLKCNGYRCVCKDGSTLING</sequence>
<evidence type="ECO:0000313" key="2">
    <source>
        <dbReference type="EMBL" id="RMZ93860.1"/>
    </source>
</evidence>
<keyword evidence="3" id="KW-1185">Reference proteome</keyword>
<keyword evidence="1" id="KW-0732">Signal</keyword>
<dbReference type="STRING" id="10195.A0A3M7P4U4"/>
<dbReference type="AlphaFoldDB" id="A0A3M7P4U4"/>
<feature type="non-terminal residue" evidence="2">
    <location>
        <position position="282"/>
    </location>
</feature>
<accession>A0A3M7P4U4</accession>
<organism evidence="2 3">
    <name type="scientific">Brachionus plicatilis</name>
    <name type="common">Marine rotifer</name>
    <name type="synonym">Brachionus muelleri</name>
    <dbReference type="NCBI Taxonomy" id="10195"/>
    <lineage>
        <taxon>Eukaryota</taxon>
        <taxon>Metazoa</taxon>
        <taxon>Spiralia</taxon>
        <taxon>Gnathifera</taxon>
        <taxon>Rotifera</taxon>
        <taxon>Eurotatoria</taxon>
        <taxon>Monogononta</taxon>
        <taxon>Pseudotrocha</taxon>
        <taxon>Ploima</taxon>
        <taxon>Brachionidae</taxon>
        <taxon>Brachionus</taxon>
    </lineage>
</organism>
<evidence type="ECO:0000313" key="3">
    <source>
        <dbReference type="Proteomes" id="UP000276133"/>
    </source>
</evidence>
<dbReference type="Proteomes" id="UP000276133">
    <property type="component" value="Unassembled WGS sequence"/>
</dbReference>
<gene>
    <name evidence="2" type="ORF">BpHYR1_031710</name>
</gene>
<reference evidence="2 3" key="1">
    <citation type="journal article" date="2018" name="Sci. Rep.">
        <title>Genomic signatures of local adaptation to the degree of environmental predictability in rotifers.</title>
        <authorList>
            <person name="Franch-Gras L."/>
            <person name="Hahn C."/>
            <person name="Garcia-Roger E.M."/>
            <person name="Carmona M.J."/>
            <person name="Serra M."/>
            <person name="Gomez A."/>
        </authorList>
    </citation>
    <scope>NUCLEOTIDE SEQUENCE [LARGE SCALE GENOMIC DNA]</scope>
    <source>
        <strain evidence="2">HYR1</strain>
    </source>
</reference>
<comment type="caution">
    <text evidence="2">The sequence shown here is derived from an EMBL/GenBank/DDBJ whole genome shotgun (WGS) entry which is preliminary data.</text>
</comment>
<name>A0A3M7P4U4_BRAPC</name>
<evidence type="ECO:0000256" key="1">
    <source>
        <dbReference type="SAM" id="SignalP"/>
    </source>
</evidence>
<dbReference type="EMBL" id="REGN01013501">
    <property type="protein sequence ID" value="RMZ93860.1"/>
    <property type="molecule type" value="Genomic_DNA"/>
</dbReference>
<feature type="chain" id="PRO_5018117363" evidence="1">
    <location>
        <begin position="21"/>
        <end position="282"/>
    </location>
</feature>